<dbReference type="InterPro" id="IPR001711">
    <property type="entry name" value="PLipase_C_Pinositol-sp_Y"/>
</dbReference>
<dbReference type="Gene3D" id="2.60.40.150">
    <property type="entry name" value="C2 domain"/>
    <property type="match status" value="1"/>
</dbReference>
<dbReference type="EMBL" id="MU855034">
    <property type="protein sequence ID" value="KAK4031177.1"/>
    <property type="molecule type" value="Genomic_DNA"/>
</dbReference>
<dbReference type="GO" id="GO:0004435">
    <property type="term" value="F:phosphatidylinositol-4,5-bisphosphate phospholipase C activity"/>
    <property type="evidence" value="ECO:0007669"/>
    <property type="project" value="UniProtKB-EC"/>
</dbReference>
<dbReference type="FunFam" id="3.20.20.190:FF:000039">
    <property type="entry name" value="Phosphoinositide phospholipase C"/>
    <property type="match status" value="1"/>
</dbReference>
<evidence type="ECO:0000256" key="5">
    <source>
        <dbReference type="ARBA" id="ARBA00023224"/>
    </source>
</evidence>
<dbReference type="CDD" id="cd08598">
    <property type="entry name" value="PI-PLC1c_yeast"/>
    <property type="match status" value="1"/>
</dbReference>
<keyword evidence="11" id="KW-1185">Reference proteome</keyword>
<dbReference type="Gene3D" id="3.20.20.190">
    <property type="entry name" value="Phosphatidylinositol (PI) phosphodiesterase"/>
    <property type="match status" value="1"/>
</dbReference>
<feature type="compositionally biased region" description="Acidic residues" evidence="8">
    <location>
        <begin position="27"/>
        <end position="38"/>
    </location>
</feature>
<dbReference type="GO" id="GO:0016042">
    <property type="term" value="P:lipid catabolic process"/>
    <property type="evidence" value="ECO:0007669"/>
    <property type="project" value="UniProtKB-KW"/>
</dbReference>
<dbReference type="InterPro" id="IPR035892">
    <property type="entry name" value="C2_domain_sf"/>
</dbReference>
<dbReference type="SUPFAM" id="SSF51695">
    <property type="entry name" value="PLC-like phosphodiesterases"/>
    <property type="match status" value="1"/>
</dbReference>
<evidence type="ECO:0000313" key="10">
    <source>
        <dbReference type="EMBL" id="KAK4031177.1"/>
    </source>
</evidence>
<evidence type="ECO:0000256" key="4">
    <source>
        <dbReference type="ARBA" id="ARBA00023098"/>
    </source>
</evidence>
<dbReference type="EC" id="3.1.4.11" evidence="7"/>
<gene>
    <name evidence="10" type="ORF">C8A01DRAFT_42336</name>
</gene>
<dbReference type="PROSITE" id="PS50007">
    <property type="entry name" value="PIPLC_X_DOMAIN"/>
    <property type="match status" value="1"/>
</dbReference>
<evidence type="ECO:0000256" key="7">
    <source>
        <dbReference type="RuleBase" id="RU361133"/>
    </source>
</evidence>
<sequence>MSEPAPSQLASRMSRLNPFKSRSRREEDEDDRGEEIDADTLAGGGHSVLATDITQHHLRVSHALRSFLVHKGVLGNDNADDTEELSALLDKPIISPPAHLTDRSHPLSEYFISSSHNTYLMAHQLFGTSSAGAYETTLKAGARCVEIDAWDDPENPTEPKVTHGYTLVSNIPFRAVCETIRDVLDHEVAAPAVQGYAPAPILVSLENHCDKDGQLRLVQIMKEVWGDRLLSAPVRRKGHEEQAGGDPVRLDDLGSKIAVIVEFHLPDEVDDSSCSSSSSPSDSDEEKHAREEYKAKKKAAPPPIIIPQLAELGVYAQSVKPRDASWYIEGKVKDGPPEHHLINVSESGLASHTAEHAADIARHNARHLMRVFPKGTRISSRNLSPVPFWAVGAQICALNWQTFGASMQLNEALFAGTAGYILKPDALRSGGNGVLSSHARRKTLRLQVAGATSVPLPAGGDLDDLKPYLTCTLLQPGSGTEVIKVKRKTGTYHRRKALTLPFLGPVGGTGENPAQTDPVWDETLEWEFDDNELVFVRMLIKSDVSFSSNPILAVAAVRLLYTEPGWRFVRMLDLKGRETACSLLVNLEVQEI</sequence>
<keyword evidence="5" id="KW-0807">Transducer</keyword>
<feature type="compositionally biased region" description="Basic and acidic residues" evidence="8">
    <location>
        <begin position="285"/>
        <end position="294"/>
    </location>
</feature>
<dbReference type="SUPFAM" id="SSF49562">
    <property type="entry name" value="C2 domain (Calcium/lipid-binding domain, CaLB)"/>
    <property type="match status" value="1"/>
</dbReference>
<dbReference type="PROSITE" id="PS50008">
    <property type="entry name" value="PIPLC_Y_DOMAIN"/>
    <property type="match status" value="1"/>
</dbReference>
<dbReference type="InterPro" id="IPR017946">
    <property type="entry name" value="PLC-like_Pdiesterase_TIM-brl"/>
</dbReference>
<organism evidence="10 11">
    <name type="scientific">Parachaetomium inaequale</name>
    <dbReference type="NCBI Taxonomy" id="2588326"/>
    <lineage>
        <taxon>Eukaryota</taxon>
        <taxon>Fungi</taxon>
        <taxon>Dikarya</taxon>
        <taxon>Ascomycota</taxon>
        <taxon>Pezizomycotina</taxon>
        <taxon>Sordariomycetes</taxon>
        <taxon>Sordariomycetidae</taxon>
        <taxon>Sordariales</taxon>
        <taxon>Chaetomiaceae</taxon>
        <taxon>Parachaetomium</taxon>
    </lineage>
</organism>
<comment type="caution">
    <text evidence="10">The sequence shown here is derived from an EMBL/GenBank/DDBJ whole genome shotgun (WGS) entry which is preliminary data.</text>
</comment>
<name>A0AAN6P5I5_9PEZI</name>
<dbReference type="PRINTS" id="PR00390">
    <property type="entry name" value="PHPHLIPASEC"/>
</dbReference>
<keyword evidence="2 7" id="KW-0378">Hydrolase</keyword>
<evidence type="ECO:0000256" key="3">
    <source>
        <dbReference type="ARBA" id="ARBA00022963"/>
    </source>
</evidence>
<keyword evidence="4 7" id="KW-0443">Lipid metabolism</keyword>
<dbReference type="GO" id="GO:0048015">
    <property type="term" value="P:phosphatidylinositol-mediated signaling"/>
    <property type="evidence" value="ECO:0007669"/>
    <property type="project" value="TreeGrafter"/>
</dbReference>
<dbReference type="InterPro" id="IPR001192">
    <property type="entry name" value="PI-PLC_fam"/>
</dbReference>
<dbReference type="InterPro" id="IPR000909">
    <property type="entry name" value="PLipase_C_PInositol-sp_X_dom"/>
</dbReference>
<feature type="region of interest" description="Disordered" evidence="8">
    <location>
        <begin position="268"/>
        <end position="299"/>
    </location>
</feature>
<dbReference type="GO" id="GO:0051209">
    <property type="term" value="P:release of sequestered calcium ion into cytosol"/>
    <property type="evidence" value="ECO:0007669"/>
    <property type="project" value="TreeGrafter"/>
</dbReference>
<evidence type="ECO:0000256" key="1">
    <source>
        <dbReference type="ARBA" id="ARBA00001195"/>
    </source>
</evidence>
<evidence type="ECO:0000256" key="2">
    <source>
        <dbReference type="ARBA" id="ARBA00022801"/>
    </source>
</evidence>
<comment type="function">
    <text evidence="6">The production of the second messenger molecules diacylglycerol (DAG) and inositol 1,4,5-trisphosphate (IP3) is mediated by activated phosphatidylinositol-specific phospholipase C enzymes.</text>
</comment>
<evidence type="ECO:0000256" key="8">
    <source>
        <dbReference type="SAM" id="MobiDB-lite"/>
    </source>
</evidence>
<feature type="region of interest" description="Disordered" evidence="8">
    <location>
        <begin position="1"/>
        <end position="43"/>
    </location>
</feature>
<dbReference type="Pfam" id="PF00387">
    <property type="entry name" value="PI-PLC-Y"/>
    <property type="match status" value="1"/>
</dbReference>
<feature type="compositionally biased region" description="Low complexity" evidence="8">
    <location>
        <begin position="272"/>
        <end position="281"/>
    </location>
</feature>
<evidence type="ECO:0000313" key="11">
    <source>
        <dbReference type="Proteomes" id="UP001303115"/>
    </source>
</evidence>
<protein>
    <recommendedName>
        <fullName evidence="7">Phosphoinositide phospholipase C</fullName>
        <ecNumber evidence="7">3.1.4.11</ecNumber>
    </recommendedName>
</protein>
<keyword evidence="3 7" id="KW-0442">Lipid degradation</keyword>
<proteinExistence type="predicted"/>
<evidence type="ECO:0000256" key="6">
    <source>
        <dbReference type="ARBA" id="ARBA00059664"/>
    </source>
</evidence>
<feature type="domain" description="PI-PLC Y-box" evidence="9">
    <location>
        <begin position="309"/>
        <end position="428"/>
    </location>
</feature>
<dbReference type="PANTHER" id="PTHR10336:SF169">
    <property type="entry name" value="PHOSPHOINOSITIDE PHOSPHOLIPASE C"/>
    <property type="match status" value="1"/>
</dbReference>
<evidence type="ECO:0000259" key="9">
    <source>
        <dbReference type="PROSITE" id="PS50008"/>
    </source>
</evidence>
<accession>A0AAN6P5I5</accession>
<dbReference type="Pfam" id="PF00388">
    <property type="entry name" value="PI-PLC-X"/>
    <property type="match status" value="1"/>
</dbReference>
<dbReference type="SMART" id="SM00149">
    <property type="entry name" value="PLCYc"/>
    <property type="match status" value="1"/>
</dbReference>
<comment type="catalytic activity">
    <reaction evidence="1 7">
        <text>a 1,2-diacyl-sn-glycero-3-phospho-(1D-myo-inositol-4,5-bisphosphate) + H2O = 1D-myo-inositol 1,4,5-trisphosphate + a 1,2-diacyl-sn-glycerol + H(+)</text>
        <dbReference type="Rhea" id="RHEA:33179"/>
        <dbReference type="ChEBI" id="CHEBI:15377"/>
        <dbReference type="ChEBI" id="CHEBI:15378"/>
        <dbReference type="ChEBI" id="CHEBI:17815"/>
        <dbReference type="ChEBI" id="CHEBI:58456"/>
        <dbReference type="ChEBI" id="CHEBI:203600"/>
        <dbReference type="EC" id="3.1.4.11"/>
    </reaction>
</comment>
<dbReference type="AlphaFoldDB" id="A0AAN6P5I5"/>
<dbReference type="SMART" id="SM00148">
    <property type="entry name" value="PLCXc"/>
    <property type="match status" value="1"/>
</dbReference>
<dbReference type="PANTHER" id="PTHR10336">
    <property type="entry name" value="PHOSPHOINOSITIDE-SPECIFIC PHOSPHOLIPASE C FAMILY PROTEIN"/>
    <property type="match status" value="1"/>
</dbReference>
<dbReference type="Proteomes" id="UP001303115">
    <property type="component" value="Unassembled WGS sequence"/>
</dbReference>
<reference evidence="11" key="1">
    <citation type="journal article" date="2023" name="Mol. Phylogenet. Evol.">
        <title>Genome-scale phylogeny and comparative genomics of the fungal order Sordariales.</title>
        <authorList>
            <person name="Hensen N."/>
            <person name="Bonometti L."/>
            <person name="Westerberg I."/>
            <person name="Brannstrom I.O."/>
            <person name="Guillou S."/>
            <person name="Cros-Aarteil S."/>
            <person name="Calhoun S."/>
            <person name="Haridas S."/>
            <person name="Kuo A."/>
            <person name="Mondo S."/>
            <person name="Pangilinan J."/>
            <person name="Riley R."/>
            <person name="LaButti K."/>
            <person name="Andreopoulos B."/>
            <person name="Lipzen A."/>
            <person name="Chen C."/>
            <person name="Yan M."/>
            <person name="Daum C."/>
            <person name="Ng V."/>
            <person name="Clum A."/>
            <person name="Steindorff A."/>
            <person name="Ohm R.A."/>
            <person name="Martin F."/>
            <person name="Silar P."/>
            <person name="Natvig D.O."/>
            <person name="Lalanne C."/>
            <person name="Gautier V."/>
            <person name="Ament-Velasquez S.L."/>
            <person name="Kruys A."/>
            <person name="Hutchinson M.I."/>
            <person name="Powell A.J."/>
            <person name="Barry K."/>
            <person name="Miller A.N."/>
            <person name="Grigoriev I.V."/>
            <person name="Debuchy R."/>
            <person name="Gladieux P."/>
            <person name="Hiltunen Thoren M."/>
            <person name="Johannesson H."/>
        </authorList>
    </citation>
    <scope>NUCLEOTIDE SEQUENCE [LARGE SCALE GENOMIC DNA]</scope>
    <source>
        <strain evidence="11">CBS 284.82</strain>
    </source>
</reference>